<dbReference type="Gene3D" id="3.40.50.720">
    <property type="entry name" value="NAD(P)-binding Rossmann-like Domain"/>
    <property type="match status" value="1"/>
</dbReference>
<organism evidence="3 4">
    <name type="scientific">Couchioplanes caeruleus</name>
    <dbReference type="NCBI Taxonomy" id="56438"/>
    <lineage>
        <taxon>Bacteria</taxon>
        <taxon>Bacillati</taxon>
        <taxon>Actinomycetota</taxon>
        <taxon>Actinomycetes</taxon>
        <taxon>Micromonosporales</taxon>
        <taxon>Micromonosporaceae</taxon>
        <taxon>Couchioplanes</taxon>
    </lineage>
</organism>
<dbReference type="EMBL" id="RJKL01000001">
    <property type="protein sequence ID" value="ROP31768.1"/>
    <property type="molecule type" value="Genomic_DNA"/>
</dbReference>
<reference evidence="3 4" key="1">
    <citation type="submission" date="2018-11" db="EMBL/GenBank/DDBJ databases">
        <title>Sequencing the genomes of 1000 actinobacteria strains.</title>
        <authorList>
            <person name="Klenk H.-P."/>
        </authorList>
    </citation>
    <scope>NUCLEOTIDE SEQUENCE [LARGE SCALE GENOMIC DNA]</scope>
    <source>
        <strain evidence="3 4">DSM 43634</strain>
    </source>
</reference>
<dbReference type="InterPro" id="IPR036291">
    <property type="entry name" value="NAD(P)-bd_dom_sf"/>
</dbReference>
<dbReference type="InterPro" id="IPR050177">
    <property type="entry name" value="Lipid_A_modif_metabolic_enz"/>
</dbReference>
<evidence type="ECO:0000256" key="1">
    <source>
        <dbReference type="SAM" id="MobiDB-lite"/>
    </source>
</evidence>
<dbReference type="AlphaFoldDB" id="A0A3N1GNH4"/>
<feature type="region of interest" description="Disordered" evidence="1">
    <location>
        <begin position="353"/>
        <end position="396"/>
    </location>
</feature>
<evidence type="ECO:0000313" key="4">
    <source>
        <dbReference type="Proteomes" id="UP000271683"/>
    </source>
</evidence>
<evidence type="ECO:0000259" key="2">
    <source>
        <dbReference type="Pfam" id="PF01370"/>
    </source>
</evidence>
<sequence>MVSSEAAAPPRVVVVTGVSRFLGARVASRLASDPRIERVIGLDPHDPPPALTGLLTDVELIRADARAATGAIAELGAEAVVHLAITSAPDPHHGGRAAMKEQNVIGTMQLLAAAQGAGRLRKLVVRSSTAAYGASFRDPAVFTEDTEPRAVPRGSFARDILDIEGYVRGFRRRRPGVSATVLRFAPFLSETAETSLTRYFAQPVVPTVLGRDARLQFVHVDDALEILHRSVVEDHPGTFNVAGAGVLMLSQAVRRAGRVAVPLPEGTLSAVAALARNVGVGEIGLDQIDLFVHGRVVDTARLVKEFGFTPRSTAAAFDDFIKGHRDGSSLTADRLAAAERAILDGIRRVRAAAAGEPADDSDAAGGPVDDSDATGGSGDDRARAGAPVDHREAVTS</sequence>
<proteinExistence type="predicted"/>
<dbReference type="PANTHER" id="PTHR43245">
    <property type="entry name" value="BIFUNCTIONAL POLYMYXIN RESISTANCE PROTEIN ARNA"/>
    <property type="match status" value="1"/>
</dbReference>
<name>A0A3N1GNH4_9ACTN</name>
<dbReference type="PANTHER" id="PTHR43245:SF52">
    <property type="entry name" value="NAD-DEPENDENT EPIMERASE_DEHYDRATASE"/>
    <property type="match status" value="1"/>
</dbReference>
<dbReference type="Proteomes" id="UP000271683">
    <property type="component" value="Unassembled WGS sequence"/>
</dbReference>
<protein>
    <submittedName>
        <fullName evidence="3">UDP-glucose 4-epimerase</fullName>
    </submittedName>
</protein>
<dbReference type="Pfam" id="PF01370">
    <property type="entry name" value="Epimerase"/>
    <property type="match status" value="1"/>
</dbReference>
<dbReference type="OrthoDB" id="3205647at2"/>
<accession>A0A3N1GNH4</accession>
<feature type="compositionally biased region" description="Basic and acidic residues" evidence="1">
    <location>
        <begin position="378"/>
        <end position="396"/>
    </location>
</feature>
<evidence type="ECO:0000313" key="3">
    <source>
        <dbReference type="EMBL" id="ROP31768.1"/>
    </source>
</evidence>
<dbReference type="InterPro" id="IPR001509">
    <property type="entry name" value="Epimerase_deHydtase"/>
</dbReference>
<gene>
    <name evidence="3" type="ORF">EDD30_4692</name>
</gene>
<comment type="caution">
    <text evidence="3">The sequence shown here is derived from an EMBL/GenBank/DDBJ whole genome shotgun (WGS) entry which is preliminary data.</text>
</comment>
<dbReference type="SUPFAM" id="SSF51735">
    <property type="entry name" value="NAD(P)-binding Rossmann-fold domains"/>
    <property type="match status" value="1"/>
</dbReference>
<feature type="domain" description="NAD-dependent epimerase/dehydratase" evidence="2">
    <location>
        <begin position="13"/>
        <end position="242"/>
    </location>
</feature>